<dbReference type="RefSeq" id="WP_341403219.1">
    <property type="nucleotide sequence ID" value="NZ_JBBUKT010000001.1"/>
</dbReference>
<evidence type="ECO:0000259" key="5">
    <source>
        <dbReference type="PROSITE" id="PS50110"/>
    </source>
</evidence>
<name>A0ABU9AQJ6_9BACT</name>
<dbReference type="InterPro" id="IPR011006">
    <property type="entry name" value="CheY-like_superfamily"/>
</dbReference>
<evidence type="ECO:0000256" key="1">
    <source>
        <dbReference type="ARBA" id="ARBA00022553"/>
    </source>
</evidence>
<feature type="domain" description="Response regulatory" evidence="5">
    <location>
        <begin position="10"/>
        <end position="126"/>
    </location>
</feature>
<dbReference type="CDD" id="cd06170">
    <property type="entry name" value="LuxR_C_like"/>
    <property type="match status" value="1"/>
</dbReference>
<gene>
    <name evidence="6" type="ORF">WKV53_04835</name>
</gene>
<dbReference type="InterPro" id="IPR016032">
    <property type="entry name" value="Sig_transdc_resp-reg_C-effctor"/>
</dbReference>
<dbReference type="PANTHER" id="PTHR43214:SF43">
    <property type="entry name" value="TWO-COMPONENT RESPONSE REGULATOR"/>
    <property type="match status" value="1"/>
</dbReference>
<dbReference type="InterPro" id="IPR001789">
    <property type="entry name" value="Sig_transdc_resp-reg_receiver"/>
</dbReference>
<dbReference type="SMART" id="SM00421">
    <property type="entry name" value="HTH_LUXR"/>
    <property type="match status" value="1"/>
</dbReference>
<dbReference type="SUPFAM" id="SSF46894">
    <property type="entry name" value="C-terminal effector domain of the bipartite response regulators"/>
    <property type="match status" value="1"/>
</dbReference>
<organism evidence="6 7">
    <name type="scientific">Luteolibacter soli</name>
    <dbReference type="NCBI Taxonomy" id="3135280"/>
    <lineage>
        <taxon>Bacteria</taxon>
        <taxon>Pseudomonadati</taxon>
        <taxon>Verrucomicrobiota</taxon>
        <taxon>Verrucomicrobiia</taxon>
        <taxon>Verrucomicrobiales</taxon>
        <taxon>Verrucomicrobiaceae</taxon>
        <taxon>Luteolibacter</taxon>
    </lineage>
</organism>
<feature type="domain" description="HTH luxR-type" evidence="4">
    <location>
        <begin position="151"/>
        <end position="216"/>
    </location>
</feature>
<protein>
    <submittedName>
        <fullName evidence="6">Response regulator transcription factor</fullName>
    </submittedName>
</protein>
<reference evidence="6 7" key="1">
    <citation type="submission" date="2024-04" db="EMBL/GenBank/DDBJ databases">
        <title>Luteolibacter sp. isolated from soil.</title>
        <authorList>
            <person name="An J."/>
        </authorList>
    </citation>
    <scope>NUCLEOTIDE SEQUENCE [LARGE SCALE GENOMIC DNA]</scope>
    <source>
        <strain evidence="6 7">Y139</strain>
    </source>
</reference>
<dbReference type="PRINTS" id="PR00038">
    <property type="entry name" value="HTHLUXR"/>
</dbReference>
<dbReference type="SUPFAM" id="SSF52172">
    <property type="entry name" value="CheY-like"/>
    <property type="match status" value="1"/>
</dbReference>
<evidence type="ECO:0000256" key="3">
    <source>
        <dbReference type="PROSITE-ProRule" id="PRU00169"/>
    </source>
</evidence>
<evidence type="ECO:0000259" key="4">
    <source>
        <dbReference type="PROSITE" id="PS50043"/>
    </source>
</evidence>
<evidence type="ECO:0000256" key="2">
    <source>
        <dbReference type="ARBA" id="ARBA00023125"/>
    </source>
</evidence>
<dbReference type="PROSITE" id="PS00622">
    <property type="entry name" value="HTH_LUXR_1"/>
    <property type="match status" value="1"/>
</dbReference>
<dbReference type="Proteomes" id="UP001371305">
    <property type="component" value="Unassembled WGS sequence"/>
</dbReference>
<dbReference type="Pfam" id="PF00072">
    <property type="entry name" value="Response_reg"/>
    <property type="match status" value="1"/>
</dbReference>
<dbReference type="PROSITE" id="PS50110">
    <property type="entry name" value="RESPONSE_REGULATORY"/>
    <property type="match status" value="1"/>
</dbReference>
<dbReference type="PANTHER" id="PTHR43214">
    <property type="entry name" value="TWO-COMPONENT RESPONSE REGULATOR"/>
    <property type="match status" value="1"/>
</dbReference>
<comment type="caution">
    <text evidence="6">The sequence shown here is derived from an EMBL/GenBank/DDBJ whole genome shotgun (WGS) entry which is preliminary data.</text>
</comment>
<keyword evidence="2" id="KW-0238">DNA-binding</keyword>
<proteinExistence type="predicted"/>
<dbReference type="InterPro" id="IPR058245">
    <property type="entry name" value="NreC/VraR/RcsB-like_REC"/>
</dbReference>
<keyword evidence="7" id="KW-1185">Reference proteome</keyword>
<sequence length="222" mass="25089">MTSTANDQARIVLVDDHPMVRERLAEVINREPDLSICGEAEDRAGALEVVEREKPRLAIVDLTLKRSNGLDLIKDLRVMYPELLILVLSMQDENLYAERVIRAGAHGYITKQEATRKILDAIRQVMAGKVFLSEELSAEILSRMLGKTKGAVRSLDVLSDRELQVFGLVGEGFGTRQIAEQLGLDVKTVETYRTRIKEKLELKDASELLRQAIAWRRDHPNE</sequence>
<dbReference type="InterPro" id="IPR000792">
    <property type="entry name" value="Tscrpt_reg_LuxR_C"/>
</dbReference>
<evidence type="ECO:0000313" key="7">
    <source>
        <dbReference type="Proteomes" id="UP001371305"/>
    </source>
</evidence>
<feature type="modified residue" description="4-aspartylphosphate" evidence="3">
    <location>
        <position position="61"/>
    </location>
</feature>
<dbReference type="CDD" id="cd17535">
    <property type="entry name" value="REC_NarL-like"/>
    <property type="match status" value="1"/>
</dbReference>
<dbReference type="PROSITE" id="PS50043">
    <property type="entry name" value="HTH_LUXR_2"/>
    <property type="match status" value="1"/>
</dbReference>
<accession>A0ABU9AQJ6</accession>
<dbReference type="Pfam" id="PF00196">
    <property type="entry name" value="GerE"/>
    <property type="match status" value="1"/>
</dbReference>
<evidence type="ECO:0000313" key="6">
    <source>
        <dbReference type="EMBL" id="MEK7949803.1"/>
    </source>
</evidence>
<dbReference type="Gene3D" id="3.40.50.2300">
    <property type="match status" value="1"/>
</dbReference>
<dbReference type="EMBL" id="JBBUKT010000001">
    <property type="protein sequence ID" value="MEK7949803.1"/>
    <property type="molecule type" value="Genomic_DNA"/>
</dbReference>
<dbReference type="SMART" id="SM00448">
    <property type="entry name" value="REC"/>
    <property type="match status" value="1"/>
</dbReference>
<dbReference type="InterPro" id="IPR039420">
    <property type="entry name" value="WalR-like"/>
</dbReference>
<keyword evidence="1 3" id="KW-0597">Phosphoprotein</keyword>